<keyword evidence="4" id="KW-1185">Reference proteome</keyword>
<reference evidence="3 4" key="1">
    <citation type="submission" date="2018-10" db="EMBL/GenBank/DDBJ databases">
        <title>Xanthobacter tagetidis genome sequencing and assembly.</title>
        <authorList>
            <person name="Maclea K.S."/>
            <person name="Goen A.E."/>
            <person name="Fatima S.A."/>
        </authorList>
    </citation>
    <scope>NUCLEOTIDE SEQUENCE [LARGE SCALE GENOMIC DNA]</scope>
    <source>
        <strain evidence="3 4">ATCC 700314</strain>
    </source>
</reference>
<evidence type="ECO:0000313" key="3">
    <source>
        <dbReference type="EMBL" id="RLP81769.1"/>
    </source>
</evidence>
<name>A0A3L7AMU1_9HYPH</name>
<dbReference type="Proteomes" id="UP000269692">
    <property type="component" value="Unassembled WGS sequence"/>
</dbReference>
<comment type="caution">
    <text evidence="3">The sequence shown here is derived from an EMBL/GenBank/DDBJ whole genome shotgun (WGS) entry which is preliminary data.</text>
</comment>
<feature type="signal peptide" evidence="1">
    <location>
        <begin position="1"/>
        <end position="22"/>
    </location>
</feature>
<feature type="chain" id="PRO_5018146297" description="Glycine zipper domain-containing protein" evidence="1">
    <location>
        <begin position="23"/>
        <end position="103"/>
    </location>
</feature>
<evidence type="ECO:0000256" key="1">
    <source>
        <dbReference type="SAM" id="SignalP"/>
    </source>
</evidence>
<keyword evidence="1" id="KW-0732">Signal</keyword>
<accession>A0A3L7AMU1</accession>
<dbReference type="RefSeq" id="WP_121621584.1">
    <property type="nucleotide sequence ID" value="NZ_JACIIW010000004.1"/>
</dbReference>
<organism evidence="3 4">
    <name type="scientific">Xanthobacter tagetidis</name>
    <dbReference type="NCBI Taxonomy" id="60216"/>
    <lineage>
        <taxon>Bacteria</taxon>
        <taxon>Pseudomonadati</taxon>
        <taxon>Pseudomonadota</taxon>
        <taxon>Alphaproteobacteria</taxon>
        <taxon>Hyphomicrobiales</taxon>
        <taxon>Xanthobacteraceae</taxon>
        <taxon>Xanthobacter</taxon>
    </lineage>
</organism>
<proteinExistence type="predicted"/>
<feature type="domain" description="Glycine zipper" evidence="2">
    <location>
        <begin position="29"/>
        <end position="72"/>
    </location>
</feature>
<protein>
    <recommendedName>
        <fullName evidence="2">Glycine zipper domain-containing protein</fullName>
    </recommendedName>
</protein>
<evidence type="ECO:0000259" key="2">
    <source>
        <dbReference type="Pfam" id="PF13488"/>
    </source>
</evidence>
<gene>
    <name evidence="3" type="ORF">D9R14_01875</name>
</gene>
<dbReference type="AlphaFoldDB" id="A0A3L7AMU1"/>
<sequence length="103" mass="10168">MTFRTAFIAASALLLASATAQAQNNTAAGAIFGGTAGALIGGAVTGTGGGAVAGALIGGTTGAILGAQADQQNQSYYFWANDGRCYLHRADGAILKASRSRCQ</sequence>
<dbReference type="OrthoDB" id="8457021at2"/>
<evidence type="ECO:0000313" key="4">
    <source>
        <dbReference type="Proteomes" id="UP000269692"/>
    </source>
</evidence>
<dbReference type="InterPro" id="IPR039567">
    <property type="entry name" value="Gly-zipper"/>
</dbReference>
<dbReference type="Pfam" id="PF13488">
    <property type="entry name" value="Gly-zipper_Omp"/>
    <property type="match status" value="1"/>
</dbReference>
<dbReference type="EMBL" id="RCTF01000001">
    <property type="protein sequence ID" value="RLP81769.1"/>
    <property type="molecule type" value="Genomic_DNA"/>
</dbReference>